<dbReference type="PANTHER" id="PTHR46401">
    <property type="entry name" value="GLYCOSYLTRANSFERASE WBBK-RELATED"/>
    <property type="match status" value="1"/>
</dbReference>
<dbReference type="RefSeq" id="WP_097979966.1">
    <property type="nucleotide sequence ID" value="NZ_CP036094.1"/>
</dbReference>
<proteinExistence type="predicted"/>
<reference evidence="3 4" key="1">
    <citation type="submission" date="2017-09" db="EMBL/GenBank/DDBJ databases">
        <title>Large-scale bioinformatics analysis of Bacillus genomes uncovers conserved roles of natural products in bacterial physiology.</title>
        <authorList>
            <consortium name="Agbiome Team Llc"/>
            <person name="Bleich R.M."/>
            <person name="Kirk G.J."/>
            <person name="Santa Maria K.C."/>
            <person name="Allen S.E."/>
            <person name="Farag S."/>
            <person name="Shank E.A."/>
            <person name="Bowers A."/>
        </authorList>
    </citation>
    <scope>NUCLEOTIDE SEQUENCE [LARGE SCALE GENOMIC DNA]</scope>
    <source>
        <strain evidence="3 4">AFS027958</strain>
    </source>
</reference>
<evidence type="ECO:0000313" key="3">
    <source>
        <dbReference type="EMBL" id="PEN57794.1"/>
    </source>
</evidence>
<evidence type="ECO:0000256" key="1">
    <source>
        <dbReference type="ARBA" id="ARBA00022679"/>
    </source>
</evidence>
<dbReference type="SUPFAM" id="SSF53756">
    <property type="entry name" value="UDP-Glycosyltransferase/glycogen phosphorylase"/>
    <property type="match status" value="1"/>
</dbReference>
<name>A0AB36SUQ4_9BACI</name>
<organism evidence="3 4">
    <name type="scientific">Bacillus toyonensis</name>
    <dbReference type="NCBI Taxonomy" id="155322"/>
    <lineage>
        <taxon>Bacteria</taxon>
        <taxon>Bacillati</taxon>
        <taxon>Bacillota</taxon>
        <taxon>Bacilli</taxon>
        <taxon>Bacillales</taxon>
        <taxon>Bacillaceae</taxon>
        <taxon>Bacillus</taxon>
        <taxon>Bacillus cereus group</taxon>
    </lineage>
</organism>
<evidence type="ECO:0000313" key="4">
    <source>
        <dbReference type="Proteomes" id="UP000220934"/>
    </source>
</evidence>
<comment type="caution">
    <text evidence="3">The sequence shown here is derived from an EMBL/GenBank/DDBJ whole genome shotgun (WGS) entry which is preliminary data.</text>
</comment>
<dbReference type="EMBL" id="NUAJ01000004">
    <property type="protein sequence ID" value="PEN57794.1"/>
    <property type="molecule type" value="Genomic_DNA"/>
</dbReference>
<sequence length="395" mass="45406">MKLLVLNHFPTILPPNTGGVLRYFHIYNQLSKFYDVTLLSQKYMPEVEEIEYSPTFREVKIPTNDEQHKIDEQLISEKMEPRFSTHAALSCALIKKTPRIFLDYYNKFYKNTDIIIHESPFTLKYDINFDLGDKPRVYNSHNHEAIFAKEVWHGKNARKYIQYVTRMEQYLVENANLVFATSEEDKNSFINSFNVSPKNIKLVPNGVNPNVWYKRKKAHSISSRKTALFIGSMHEPNIDIVNFIISHIALKCETIDFIIAGQCGKQFSNCTLPNIKIMGEVNEEQKLKLFSESDIAINPAFFGTGTKIKTLEFLSAGIPLVSTAVGVKGMYLQSGKHYVHATHENFSSTLNKEIVKTDQLETISLQGQEHVNNYFSWENIAKEIKVHLDLLVSTK</sequence>
<dbReference type="Pfam" id="PF13439">
    <property type="entry name" value="Glyco_transf_4"/>
    <property type="match status" value="1"/>
</dbReference>
<dbReference type="PANTHER" id="PTHR46401:SF2">
    <property type="entry name" value="GLYCOSYLTRANSFERASE WBBK-RELATED"/>
    <property type="match status" value="1"/>
</dbReference>
<accession>A0AB36SUQ4</accession>
<dbReference type="CDD" id="cd03801">
    <property type="entry name" value="GT4_PimA-like"/>
    <property type="match status" value="1"/>
</dbReference>
<gene>
    <name evidence="3" type="ORF">CN596_02625</name>
</gene>
<feature type="domain" description="Glycosyltransferase subfamily 4-like N-terminal" evidence="2">
    <location>
        <begin position="82"/>
        <end position="210"/>
    </location>
</feature>
<keyword evidence="1 3" id="KW-0808">Transferase</keyword>
<dbReference type="Proteomes" id="UP000220934">
    <property type="component" value="Unassembled WGS sequence"/>
</dbReference>
<protein>
    <submittedName>
        <fullName evidence="3">Glycosyl transferase family 1</fullName>
    </submittedName>
</protein>
<dbReference type="Gene3D" id="3.40.50.2000">
    <property type="entry name" value="Glycogen Phosphorylase B"/>
    <property type="match status" value="2"/>
</dbReference>
<dbReference type="Pfam" id="PF13692">
    <property type="entry name" value="Glyco_trans_1_4"/>
    <property type="match status" value="1"/>
</dbReference>
<dbReference type="AlphaFoldDB" id="A0AB36SUQ4"/>
<dbReference type="GO" id="GO:0009103">
    <property type="term" value="P:lipopolysaccharide biosynthetic process"/>
    <property type="evidence" value="ECO:0007669"/>
    <property type="project" value="TreeGrafter"/>
</dbReference>
<evidence type="ECO:0000259" key="2">
    <source>
        <dbReference type="Pfam" id="PF13439"/>
    </source>
</evidence>
<dbReference type="GO" id="GO:0016757">
    <property type="term" value="F:glycosyltransferase activity"/>
    <property type="evidence" value="ECO:0007669"/>
    <property type="project" value="TreeGrafter"/>
</dbReference>
<dbReference type="InterPro" id="IPR028098">
    <property type="entry name" value="Glyco_trans_4-like_N"/>
</dbReference>